<dbReference type="InterPro" id="IPR011051">
    <property type="entry name" value="RmlC_Cupin_sf"/>
</dbReference>
<proteinExistence type="inferred from homology"/>
<comment type="catalytic activity">
    <reaction evidence="1 9">
        <text>1,2-dihydroxy-5-(methylsulfanyl)pent-1-en-3-one + O2 = 4-methylsulfanyl-2-oxobutanoate + formate + 2 H(+)</text>
        <dbReference type="Rhea" id="RHEA:24504"/>
        <dbReference type="ChEBI" id="CHEBI:15378"/>
        <dbReference type="ChEBI" id="CHEBI:15379"/>
        <dbReference type="ChEBI" id="CHEBI:15740"/>
        <dbReference type="ChEBI" id="CHEBI:16723"/>
        <dbReference type="ChEBI" id="CHEBI:49252"/>
        <dbReference type="EC" id="1.13.11.54"/>
    </reaction>
</comment>
<comment type="cofactor">
    <cofactor evidence="9">
        <name>Fe(2+)</name>
        <dbReference type="ChEBI" id="CHEBI:29033"/>
    </cofactor>
    <text evidence="9">Binds 1 Fe(2+) cation per monomer.</text>
</comment>
<dbReference type="HAMAP" id="MF_01682">
    <property type="entry name" value="Salvage_MtnD"/>
    <property type="match status" value="1"/>
</dbReference>
<feature type="binding site" evidence="9">
    <location>
        <position position="143"/>
    </location>
    <ligand>
        <name>Ni(2+)</name>
        <dbReference type="ChEBI" id="CHEBI:49786"/>
    </ligand>
</feature>
<evidence type="ECO:0000256" key="9">
    <source>
        <dbReference type="HAMAP-Rule" id="MF_01682"/>
    </source>
</evidence>
<feature type="binding site" evidence="9">
    <location>
        <position position="101"/>
    </location>
    <ligand>
        <name>Fe(2+)</name>
        <dbReference type="ChEBI" id="CHEBI:29033"/>
    </ligand>
</feature>
<evidence type="ECO:0000256" key="2">
    <source>
        <dbReference type="ARBA" id="ARBA00022596"/>
    </source>
</evidence>
<dbReference type="InterPro" id="IPR023956">
    <property type="entry name" value="ARD_bac"/>
</dbReference>
<keyword evidence="11" id="KW-1185">Reference proteome</keyword>
<protein>
    <recommendedName>
        <fullName evidence="9">Acireductone dioxygenase</fullName>
    </recommendedName>
    <alternativeName>
        <fullName evidence="9">1,2-dihydroxy-3-keto-5-methylthiopentene dioxygenase</fullName>
        <shortName evidence="9">DHK-MTPene dioxygenase</shortName>
    </alternativeName>
    <alternativeName>
        <fullName evidence="9">Acireductone dioxygenase (Fe(2+)-requiring)</fullName>
        <shortName evidence="9">ARD'</shortName>
        <shortName evidence="9">Fe-ARD</shortName>
        <ecNumber evidence="9">1.13.11.54</ecNumber>
    </alternativeName>
    <alternativeName>
        <fullName evidence="9">Acireductone dioxygenase (Ni(2+)-requiring)</fullName>
        <shortName evidence="9">ARD</shortName>
        <shortName evidence="9">Ni-ARD</shortName>
        <ecNumber evidence="9">1.13.11.53</ecNumber>
    </alternativeName>
</protein>
<dbReference type="EMBL" id="CP003179">
    <property type="protein sequence ID" value="AEW06740.1"/>
    <property type="molecule type" value="Genomic_DNA"/>
</dbReference>
<dbReference type="SUPFAM" id="SSF51182">
    <property type="entry name" value="RmlC-like cupins"/>
    <property type="match status" value="1"/>
</dbReference>
<evidence type="ECO:0000313" key="11">
    <source>
        <dbReference type="Proteomes" id="UP000005439"/>
    </source>
</evidence>
<feature type="binding site" evidence="9">
    <location>
        <position position="105"/>
    </location>
    <ligand>
        <name>Fe(2+)</name>
        <dbReference type="ChEBI" id="CHEBI:29033"/>
    </ligand>
</feature>
<dbReference type="AlphaFoldDB" id="G8TT40"/>
<dbReference type="GO" id="GO:0019284">
    <property type="term" value="P:L-methionine salvage from S-adenosylmethionine"/>
    <property type="evidence" value="ECO:0007669"/>
    <property type="project" value="InterPro"/>
</dbReference>
<dbReference type="GO" id="GO:0019509">
    <property type="term" value="P:L-methionine salvage from methylthioadenosine"/>
    <property type="evidence" value="ECO:0007669"/>
    <property type="project" value="UniProtKB-UniRule"/>
</dbReference>
<dbReference type="UniPathway" id="UPA00904">
    <property type="reaction ID" value="UER00878"/>
</dbReference>
<feature type="binding site" evidence="9">
    <location>
        <position position="99"/>
    </location>
    <ligand>
        <name>Ni(2+)</name>
        <dbReference type="ChEBI" id="CHEBI:49786"/>
    </ligand>
</feature>
<comment type="pathway">
    <text evidence="9">Amino-acid biosynthesis; L-methionine biosynthesis via salvage pathway; L-methionine from S-methyl-5-thio-alpha-D-ribose 1-phosphate: step 5/6.</text>
</comment>
<comment type="similarity">
    <text evidence="9">Belongs to the acireductone dioxygenase (ARD) family.</text>
</comment>
<dbReference type="KEGG" id="sap:Sulac_3294"/>
<feature type="binding site" evidence="9">
    <location>
        <position position="105"/>
    </location>
    <ligand>
        <name>Ni(2+)</name>
        <dbReference type="ChEBI" id="CHEBI:49786"/>
    </ligand>
</feature>
<feature type="site" description="May play a role in transmitting local conformational changes" evidence="9">
    <location>
        <position position="104"/>
    </location>
</feature>
<organism evidence="10 11">
    <name type="scientific">Sulfobacillus acidophilus (strain ATCC 700253 / DSM 10332 / NAL)</name>
    <dbReference type="NCBI Taxonomy" id="679936"/>
    <lineage>
        <taxon>Bacteria</taxon>
        <taxon>Bacillati</taxon>
        <taxon>Bacillota</taxon>
        <taxon>Clostridia</taxon>
        <taxon>Eubacteriales</taxon>
        <taxon>Clostridiales Family XVII. Incertae Sedis</taxon>
        <taxon>Sulfobacillus</taxon>
    </lineage>
</organism>
<feature type="binding site" evidence="9">
    <location>
        <position position="143"/>
    </location>
    <ligand>
        <name>Fe(2+)</name>
        <dbReference type="ChEBI" id="CHEBI:29033"/>
    </ligand>
</feature>
<dbReference type="Gene3D" id="2.60.120.10">
    <property type="entry name" value="Jelly Rolls"/>
    <property type="match status" value="1"/>
</dbReference>
<evidence type="ECO:0000256" key="5">
    <source>
        <dbReference type="ARBA" id="ARBA00022964"/>
    </source>
</evidence>
<dbReference type="GO" id="GO:0010308">
    <property type="term" value="F:acireductone dioxygenase (Ni2+-requiring) activity"/>
    <property type="evidence" value="ECO:0007669"/>
    <property type="project" value="UniProtKB-UniRule"/>
</dbReference>
<evidence type="ECO:0000256" key="1">
    <source>
        <dbReference type="ARBA" id="ARBA00000428"/>
    </source>
</evidence>
<comment type="catalytic activity">
    <reaction evidence="9">
        <text>1,2-dihydroxy-5-(methylsulfanyl)pent-1-en-3-one + O2 = 3-(methylsulfanyl)propanoate + CO + formate + 2 H(+)</text>
        <dbReference type="Rhea" id="RHEA:14161"/>
        <dbReference type="ChEBI" id="CHEBI:15378"/>
        <dbReference type="ChEBI" id="CHEBI:15379"/>
        <dbReference type="ChEBI" id="CHEBI:15740"/>
        <dbReference type="ChEBI" id="CHEBI:17245"/>
        <dbReference type="ChEBI" id="CHEBI:49016"/>
        <dbReference type="ChEBI" id="CHEBI:49252"/>
        <dbReference type="EC" id="1.13.11.53"/>
    </reaction>
</comment>
<dbReference type="GO" id="GO:0010309">
    <property type="term" value="F:acireductone dioxygenase [iron(II)-requiring] activity"/>
    <property type="evidence" value="ECO:0007669"/>
    <property type="project" value="UniProtKB-UniRule"/>
</dbReference>
<dbReference type="PATRIC" id="fig|679936.5.peg.3405"/>
<evidence type="ECO:0000256" key="4">
    <source>
        <dbReference type="ARBA" id="ARBA00022723"/>
    </source>
</evidence>
<dbReference type="Proteomes" id="UP000005439">
    <property type="component" value="Chromosome"/>
</dbReference>
<dbReference type="STRING" id="679936.Sulac_3294"/>
<gene>
    <name evidence="9" type="primary">mtnD</name>
    <name evidence="10" type="ordered locus">Sulac_3294</name>
</gene>
<evidence type="ECO:0000256" key="8">
    <source>
        <dbReference type="ARBA" id="ARBA00023167"/>
    </source>
</evidence>
<sequence>MAKVYDRTNQKEVPESELIPYLAAHGIHYEYWPIDRLPDSLRTQKTLSAEEQSQVIAAFAPELQRMSRDYGYISHDVVVLNTVSTPNLDELLANFERFHRHSEDEVRFIVDGAGVFTLEREGDLFDVTVYAGDLISVPRGTRHYFTLTETRNVKAIRLFQTREGWVAIYDEEAVS</sequence>
<evidence type="ECO:0000256" key="7">
    <source>
        <dbReference type="ARBA" id="ARBA00023004"/>
    </source>
</evidence>
<dbReference type="CDD" id="cd02232">
    <property type="entry name" value="cupin_ARD"/>
    <property type="match status" value="1"/>
</dbReference>
<evidence type="ECO:0000313" key="10">
    <source>
        <dbReference type="EMBL" id="AEW06740.1"/>
    </source>
</evidence>
<keyword evidence="8 9" id="KW-0486">Methionine biosynthesis</keyword>
<name>G8TT40_SULAD</name>
<dbReference type="EC" id="1.13.11.53" evidence="9"/>
<keyword evidence="6 9" id="KW-0560">Oxidoreductase</keyword>
<keyword evidence="5 9" id="KW-0223">Dioxygenase</keyword>
<dbReference type="PANTHER" id="PTHR23418">
    <property type="entry name" value="ACIREDUCTONE DIOXYGENASE"/>
    <property type="match status" value="1"/>
</dbReference>
<dbReference type="GO" id="GO:0005506">
    <property type="term" value="F:iron ion binding"/>
    <property type="evidence" value="ECO:0007669"/>
    <property type="project" value="UniProtKB-UniRule"/>
</dbReference>
<dbReference type="HOGENOM" id="CLU_125400_0_0_9"/>
<keyword evidence="3 9" id="KW-0028">Amino-acid biosynthesis</keyword>
<dbReference type="InterPro" id="IPR004313">
    <property type="entry name" value="ARD"/>
</dbReference>
<dbReference type="InterPro" id="IPR014710">
    <property type="entry name" value="RmlC-like_jellyroll"/>
</dbReference>
<dbReference type="GO" id="GO:0016151">
    <property type="term" value="F:nickel cation binding"/>
    <property type="evidence" value="ECO:0007669"/>
    <property type="project" value="UniProtKB-UniRule"/>
</dbReference>
<comment type="cofactor">
    <cofactor evidence="9">
        <name>Ni(2+)</name>
        <dbReference type="ChEBI" id="CHEBI:49786"/>
    </cofactor>
    <text evidence="9">Binds 1 nickel ion per monomer.</text>
</comment>
<reference evidence="10 11" key="2">
    <citation type="journal article" date="2012" name="Stand. Genomic Sci.">
        <title>Complete genome sequence of the moderately thermophilic mineral-sulfide-oxidizing firmicute Sulfobacillus acidophilus type strain (NAL(T)).</title>
        <authorList>
            <person name="Anderson I."/>
            <person name="Chertkov O."/>
            <person name="Chen A."/>
            <person name="Saunders E."/>
            <person name="Lapidus A."/>
            <person name="Nolan M."/>
            <person name="Lucas S."/>
            <person name="Hammon N."/>
            <person name="Deshpande S."/>
            <person name="Cheng J.F."/>
            <person name="Han C."/>
            <person name="Tapia R."/>
            <person name="Goodwin L.A."/>
            <person name="Pitluck S."/>
            <person name="Liolios K."/>
            <person name="Pagani I."/>
            <person name="Ivanova N."/>
            <person name="Mikhailova N."/>
            <person name="Pati A."/>
            <person name="Palaniappan K."/>
            <person name="Land M."/>
            <person name="Pan C."/>
            <person name="Rohde M."/>
            <person name="Pukall R."/>
            <person name="Goker M."/>
            <person name="Detter J.C."/>
            <person name="Woyke T."/>
            <person name="Bristow J."/>
            <person name="Eisen J.A."/>
            <person name="Markowitz V."/>
            <person name="Hugenholtz P."/>
            <person name="Kyrpides N.C."/>
            <person name="Klenk H.P."/>
            <person name="Mavromatis K."/>
        </authorList>
    </citation>
    <scope>NUCLEOTIDE SEQUENCE [LARGE SCALE GENOMIC DNA]</scope>
    <source>
        <strain evidence="11">ATCC 700253 / DSM 10332 / NAL</strain>
    </source>
</reference>
<comment type="subunit">
    <text evidence="9">Monomer.</text>
</comment>
<feature type="binding site" evidence="9">
    <location>
        <position position="99"/>
    </location>
    <ligand>
        <name>Fe(2+)</name>
        <dbReference type="ChEBI" id="CHEBI:29033"/>
    </ligand>
</feature>
<keyword evidence="7 9" id="KW-0408">Iron</keyword>
<comment type="caution">
    <text evidence="9">Lacks conserved residue(s) required for the propagation of feature annotation.</text>
</comment>
<comment type="function">
    <text evidence="9">Catalyzes 2 different reactions between oxygene and the acireductone 1,2-dihydroxy-3-keto-5-methylthiopentene (DHK-MTPene) depending upon the metal bound in the active site. Fe-containing acireductone dioxygenase (Fe-ARD) produces formate and 2-keto-4-methylthiobutyrate (KMTB), the alpha-ketoacid precursor of methionine in the methionine recycle pathway. Ni-containing acireductone dioxygenase (Ni-ARD) produces methylthiopropionate, carbon monoxide and formate, and does not lie on the methionine recycle pathway.</text>
</comment>
<evidence type="ECO:0000256" key="3">
    <source>
        <dbReference type="ARBA" id="ARBA00022605"/>
    </source>
</evidence>
<evidence type="ECO:0000256" key="6">
    <source>
        <dbReference type="ARBA" id="ARBA00023002"/>
    </source>
</evidence>
<dbReference type="PANTHER" id="PTHR23418:SF0">
    <property type="entry name" value="ACIREDUCTONE DIOXYGENASE"/>
    <property type="match status" value="1"/>
</dbReference>
<feature type="binding site" evidence="9">
    <location>
        <position position="101"/>
    </location>
    <ligand>
        <name>Ni(2+)</name>
        <dbReference type="ChEBI" id="CHEBI:49786"/>
    </ligand>
</feature>
<keyword evidence="4 9" id="KW-0479">Metal-binding</keyword>
<keyword evidence="2 9" id="KW-0533">Nickel</keyword>
<dbReference type="Pfam" id="PF03079">
    <property type="entry name" value="ARD"/>
    <property type="match status" value="1"/>
</dbReference>
<feature type="site" description="Important to generate the dianion" evidence="9">
    <location>
        <position position="107"/>
    </location>
</feature>
<accession>G8TT40</accession>
<reference evidence="11" key="1">
    <citation type="submission" date="2011-12" db="EMBL/GenBank/DDBJ databases">
        <title>The complete genome of chromosome of Sulfobacillus acidophilus DSM 10332.</title>
        <authorList>
            <person name="Lucas S."/>
            <person name="Han J."/>
            <person name="Lapidus A."/>
            <person name="Bruce D."/>
            <person name="Goodwin L."/>
            <person name="Pitluck S."/>
            <person name="Peters L."/>
            <person name="Kyrpides N."/>
            <person name="Mavromatis K."/>
            <person name="Ivanova N."/>
            <person name="Mikhailova N."/>
            <person name="Chertkov O."/>
            <person name="Saunders E."/>
            <person name="Detter J.C."/>
            <person name="Tapia R."/>
            <person name="Han C."/>
            <person name="Land M."/>
            <person name="Hauser L."/>
            <person name="Markowitz V."/>
            <person name="Cheng J.-F."/>
            <person name="Hugenholtz P."/>
            <person name="Woyke T."/>
            <person name="Wu D."/>
            <person name="Pukall R."/>
            <person name="Gehrich-Schroeter G."/>
            <person name="Schneider S."/>
            <person name="Klenk H.-P."/>
            <person name="Eisen J.A."/>
        </authorList>
    </citation>
    <scope>NUCLEOTIDE SEQUENCE [LARGE SCALE GENOMIC DNA]</scope>
    <source>
        <strain evidence="11">ATCC 700253 / DSM 10332 / NAL</strain>
    </source>
</reference>
<dbReference type="EC" id="1.13.11.54" evidence="9"/>